<name>A0A1Q8BR96_9PSEU</name>
<dbReference type="Proteomes" id="UP000185596">
    <property type="component" value="Unassembled WGS sequence"/>
</dbReference>
<protein>
    <submittedName>
        <fullName evidence="1">Uncharacterized protein</fullName>
    </submittedName>
</protein>
<dbReference type="RefSeq" id="WP_075130551.1">
    <property type="nucleotide sequence ID" value="NZ_MSIE01000160.1"/>
</dbReference>
<accession>A0A1Q8BR96</accession>
<evidence type="ECO:0000313" key="2">
    <source>
        <dbReference type="Proteomes" id="UP000185596"/>
    </source>
</evidence>
<reference evidence="1 2" key="1">
    <citation type="submission" date="2016-12" db="EMBL/GenBank/DDBJ databases">
        <title>The draft genome sequence of Actinophytocola sp. 11-183.</title>
        <authorList>
            <person name="Wang W."/>
            <person name="Yuan L."/>
        </authorList>
    </citation>
    <scope>NUCLEOTIDE SEQUENCE [LARGE SCALE GENOMIC DNA]</scope>
    <source>
        <strain evidence="1 2">11-183</strain>
    </source>
</reference>
<proteinExistence type="predicted"/>
<comment type="caution">
    <text evidence="1">The sequence shown here is derived from an EMBL/GenBank/DDBJ whole genome shotgun (WGS) entry which is preliminary data.</text>
</comment>
<keyword evidence="2" id="KW-1185">Reference proteome</keyword>
<evidence type="ECO:0000313" key="1">
    <source>
        <dbReference type="EMBL" id="OLF04632.1"/>
    </source>
</evidence>
<dbReference type="AlphaFoldDB" id="A0A1Q8BR96"/>
<gene>
    <name evidence="1" type="ORF">BU204_37620</name>
</gene>
<sequence length="120" mass="13394">MLMGMEFFLPVTAEDEYEQRYAELARFAGASVPVPEARLWAVQWESRGEVWEATVGELLVRVRPTPRVQDGAAVMAIFPGDPYLIVTSAQPLTSLRSSWHNPINAGIPPQVRKTVPFDVL</sequence>
<organism evidence="1 2">
    <name type="scientific">Actinophytocola xanthii</name>
    <dbReference type="NCBI Taxonomy" id="1912961"/>
    <lineage>
        <taxon>Bacteria</taxon>
        <taxon>Bacillati</taxon>
        <taxon>Actinomycetota</taxon>
        <taxon>Actinomycetes</taxon>
        <taxon>Pseudonocardiales</taxon>
        <taxon>Pseudonocardiaceae</taxon>
    </lineage>
</organism>
<dbReference type="EMBL" id="MSIE01000160">
    <property type="protein sequence ID" value="OLF04632.1"/>
    <property type="molecule type" value="Genomic_DNA"/>
</dbReference>
<dbReference type="OrthoDB" id="7596675at2"/>